<sequence>MGIQRQLLSFLSGRTALITGSTSGIGEGVAKALASRGANIVFNGFGDENEIKKLVDNVQKDYSVQTTFIGGDLTKEKDVQALYDNALSKFPGGIDILVNNAGFQNVSPLENFPLDVFNKMVAVMLTAPFHLTKLCVGNMKQKGWGRIINIASVHGHVASPNKTAYVAIKHGIIGFTKAVAIETAGTGVTCTAMCPGYVETPLFIKQAEDIAKKIGGTYDDGKKQILRVHPTGEPVKVDEVSECVAFLCSQAASQMTGSSLIVDGGWVSH</sequence>
<dbReference type="Pfam" id="PF13561">
    <property type="entry name" value="adh_short_C2"/>
    <property type="match status" value="1"/>
</dbReference>
<evidence type="ECO:0000256" key="3">
    <source>
        <dbReference type="ARBA" id="ARBA00048508"/>
    </source>
</evidence>
<protein>
    <recommendedName>
        <fullName evidence="2">3-oxoacyl-[acyl-carrier-protein] reductase</fullName>
        <ecNumber evidence="2">1.1.1.100</ecNumber>
    </recommendedName>
</protein>
<comment type="catalytic activity">
    <reaction evidence="3">
        <text>a (3R)-hydroxyacyl-[ACP] + NADP(+) = a 3-oxoacyl-[ACP] + NADPH + H(+)</text>
        <dbReference type="Rhea" id="RHEA:17397"/>
        <dbReference type="Rhea" id="RHEA-COMP:9916"/>
        <dbReference type="Rhea" id="RHEA-COMP:9945"/>
        <dbReference type="ChEBI" id="CHEBI:15378"/>
        <dbReference type="ChEBI" id="CHEBI:57783"/>
        <dbReference type="ChEBI" id="CHEBI:58349"/>
        <dbReference type="ChEBI" id="CHEBI:78776"/>
        <dbReference type="ChEBI" id="CHEBI:78827"/>
        <dbReference type="EC" id="1.1.1.100"/>
    </reaction>
</comment>
<evidence type="ECO:0000313" key="4">
    <source>
        <dbReference type="EMBL" id="KAK0054136.1"/>
    </source>
</evidence>
<proteinExistence type="inferred from homology"/>
<accession>A0AAD8BGS7</accession>
<dbReference type="SUPFAM" id="SSF51735">
    <property type="entry name" value="NAD(P)-binding Rossmann-fold domains"/>
    <property type="match status" value="1"/>
</dbReference>
<gene>
    <name evidence="4" type="ORF">Bpfe_016403</name>
</gene>
<dbReference type="NCBIfam" id="NF009093">
    <property type="entry name" value="PRK12429.1"/>
    <property type="match status" value="1"/>
</dbReference>
<dbReference type="InterPro" id="IPR002347">
    <property type="entry name" value="SDR_fam"/>
</dbReference>
<dbReference type="PRINTS" id="PR00080">
    <property type="entry name" value="SDRFAMILY"/>
</dbReference>
<comment type="similarity">
    <text evidence="1">Belongs to the short-chain dehydrogenases/reductases (SDR) family.</text>
</comment>
<comment type="caution">
    <text evidence="4">The sequence shown here is derived from an EMBL/GenBank/DDBJ whole genome shotgun (WGS) entry which is preliminary data.</text>
</comment>
<dbReference type="Proteomes" id="UP001233172">
    <property type="component" value="Unassembled WGS sequence"/>
</dbReference>
<dbReference type="FunFam" id="3.40.50.720:FF:000084">
    <property type="entry name" value="Short-chain dehydrogenase reductase"/>
    <property type="match status" value="1"/>
</dbReference>
<dbReference type="EC" id="1.1.1.100" evidence="2"/>
<evidence type="ECO:0000256" key="2">
    <source>
        <dbReference type="ARBA" id="ARBA00012948"/>
    </source>
</evidence>
<evidence type="ECO:0000313" key="5">
    <source>
        <dbReference type="Proteomes" id="UP001233172"/>
    </source>
</evidence>
<dbReference type="PANTHER" id="PTHR42879:SF2">
    <property type="entry name" value="3-OXOACYL-[ACYL-CARRIER-PROTEIN] REDUCTASE FABG"/>
    <property type="match status" value="1"/>
</dbReference>
<dbReference type="InterPro" id="IPR050259">
    <property type="entry name" value="SDR"/>
</dbReference>
<dbReference type="GO" id="GO:0004316">
    <property type="term" value="F:3-oxoacyl-[acyl-carrier-protein] reductase (NADPH) activity"/>
    <property type="evidence" value="ECO:0007669"/>
    <property type="project" value="UniProtKB-EC"/>
</dbReference>
<reference evidence="4" key="2">
    <citation type="submission" date="2023-04" db="EMBL/GenBank/DDBJ databases">
        <authorList>
            <person name="Bu L."/>
            <person name="Lu L."/>
            <person name="Laidemitt M.R."/>
            <person name="Zhang S.M."/>
            <person name="Mutuku M."/>
            <person name="Mkoji G."/>
            <person name="Steinauer M."/>
            <person name="Loker E.S."/>
        </authorList>
    </citation>
    <scope>NUCLEOTIDE SEQUENCE</scope>
    <source>
        <strain evidence="4">KasaAsao</strain>
        <tissue evidence="4">Whole Snail</tissue>
    </source>
</reference>
<keyword evidence="5" id="KW-1185">Reference proteome</keyword>
<dbReference type="PRINTS" id="PR00081">
    <property type="entry name" value="GDHRDH"/>
</dbReference>
<reference evidence="4" key="1">
    <citation type="journal article" date="2023" name="PLoS Negl. Trop. Dis.">
        <title>A genome sequence for Biomphalaria pfeifferi, the major vector snail for the human-infecting parasite Schistosoma mansoni.</title>
        <authorList>
            <person name="Bu L."/>
            <person name="Lu L."/>
            <person name="Laidemitt M.R."/>
            <person name="Zhang S.M."/>
            <person name="Mutuku M."/>
            <person name="Mkoji G."/>
            <person name="Steinauer M."/>
            <person name="Loker E.S."/>
        </authorList>
    </citation>
    <scope>NUCLEOTIDE SEQUENCE</scope>
    <source>
        <strain evidence="4">KasaAsao</strain>
    </source>
</reference>
<dbReference type="PANTHER" id="PTHR42879">
    <property type="entry name" value="3-OXOACYL-(ACYL-CARRIER-PROTEIN) REDUCTASE"/>
    <property type="match status" value="1"/>
</dbReference>
<dbReference type="Gene3D" id="3.40.50.720">
    <property type="entry name" value="NAD(P)-binding Rossmann-like Domain"/>
    <property type="match status" value="1"/>
</dbReference>
<evidence type="ECO:0000256" key="1">
    <source>
        <dbReference type="ARBA" id="ARBA00006484"/>
    </source>
</evidence>
<organism evidence="4 5">
    <name type="scientific">Biomphalaria pfeifferi</name>
    <name type="common">Bloodfluke planorb</name>
    <name type="synonym">Freshwater snail</name>
    <dbReference type="NCBI Taxonomy" id="112525"/>
    <lineage>
        <taxon>Eukaryota</taxon>
        <taxon>Metazoa</taxon>
        <taxon>Spiralia</taxon>
        <taxon>Lophotrochozoa</taxon>
        <taxon>Mollusca</taxon>
        <taxon>Gastropoda</taxon>
        <taxon>Heterobranchia</taxon>
        <taxon>Euthyneura</taxon>
        <taxon>Panpulmonata</taxon>
        <taxon>Hygrophila</taxon>
        <taxon>Lymnaeoidea</taxon>
        <taxon>Planorbidae</taxon>
        <taxon>Biomphalaria</taxon>
    </lineage>
</organism>
<name>A0AAD8BGS7_BIOPF</name>
<dbReference type="EMBL" id="JASAOG010000080">
    <property type="protein sequence ID" value="KAK0054136.1"/>
    <property type="molecule type" value="Genomic_DNA"/>
</dbReference>
<dbReference type="AlphaFoldDB" id="A0AAD8BGS7"/>
<dbReference type="InterPro" id="IPR036291">
    <property type="entry name" value="NAD(P)-bd_dom_sf"/>
</dbReference>